<dbReference type="InterPro" id="IPR003593">
    <property type="entry name" value="AAA+_ATPase"/>
</dbReference>
<evidence type="ECO:0000313" key="6">
    <source>
        <dbReference type="Proteomes" id="UP000185478"/>
    </source>
</evidence>
<dbReference type="InterPro" id="IPR050153">
    <property type="entry name" value="Metal_Ion_Import_ABC"/>
</dbReference>
<dbReference type="Gene3D" id="3.40.50.300">
    <property type="entry name" value="P-loop containing nucleotide triphosphate hydrolases"/>
    <property type="match status" value="1"/>
</dbReference>
<dbReference type="PROSITE" id="PS00211">
    <property type="entry name" value="ABC_TRANSPORTER_1"/>
    <property type="match status" value="1"/>
</dbReference>
<dbReference type="Proteomes" id="UP000185478">
    <property type="component" value="Chromosome"/>
</dbReference>
<keyword evidence="6" id="KW-1185">Reference proteome</keyword>
<dbReference type="Pfam" id="PF00005">
    <property type="entry name" value="ABC_tran"/>
    <property type="match status" value="1"/>
</dbReference>
<feature type="domain" description="ABC transporter" evidence="4">
    <location>
        <begin position="12"/>
        <end position="244"/>
    </location>
</feature>
<dbReference type="RefSeq" id="WP_075728297.1">
    <property type="nucleotide sequence ID" value="NZ_CP009245.1"/>
</dbReference>
<evidence type="ECO:0000313" key="5">
    <source>
        <dbReference type="EMBL" id="APT84115.1"/>
    </source>
</evidence>
<dbReference type="GO" id="GO:0005524">
    <property type="term" value="F:ATP binding"/>
    <property type="evidence" value="ECO:0007669"/>
    <property type="project" value="UniProtKB-KW"/>
</dbReference>
<evidence type="ECO:0000256" key="1">
    <source>
        <dbReference type="ARBA" id="ARBA00022448"/>
    </source>
</evidence>
<keyword evidence="1" id="KW-0813">Transport</keyword>
<keyword evidence="2" id="KW-0547">Nucleotide-binding</keyword>
<keyword evidence="3" id="KW-0067">ATP-binding</keyword>
<organism evidence="5 6">
    <name type="scientific">Corynebacterium aquilae DSM 44791</name>
    <dbReference type="NCBI Taxonomy" id="1431546"/>
    <lineage>
        <taxon>Bacteria</taxon>
        <taxon>Bacillati</taxon>
        <taxon>Actinomycetota</taxon>
        <taxon>Actinomycetes</taxon>
        <taxon>Mycobacteriales</taxon>
        <taxon>Corynebacteriaceae</taxon>
        <taxon>Corynebacterium</taxon>
    </lineage>
</organism>
<evidence type="ECO:0000256" key="2">
    <source>
        <dbReference type="ARBA" id="ARBA00022741"/>
    </source>
</evidence>
<dbReference type="SUPFAM" id="SSF52540">
    <property type="entry name" value="P-loop containing nucleoside triphosphate hydrolases"/>
    <property type="match status" value="1"/>
</dbReference>
<dbReference type="SMART" id="SM00382">
    <property type="entry name" value="AAA"/>
    <property type="match status" value="1"/>
</dbReference>
<proteinExistence type="predicted"/>
<dbReference type="AlphaFoldDB" id="A0A1L7CE58"/>
<dbReference type="KEGG" id="caqu:CAQU_02425"/>
<evidence type="ECO:0000256" key="3">
    <source>
        <dbReference type="ARBA" id="ARBA00022840"/>
    </source>
</evidence>
<dbReference type="EMBL" id="CP009245">
    <property type="protein sequence ID" value="APT84115.1"/>
    <property type="molecule type" value="Genomic_DNA"/>
</dbReference>
<dbReference type="STRING" id="1431546.CAQU_02425"/>
<dbReference type="GO" id="GO:0016887">
    <property type="term" value="F:ATP hydrolysis activity"/>
    <property type="evidence" value="ECO:0007669"/>
    <property type="project" value="InterPro"/>
</dbReference>
<dbReference type="InterPro" id="IPR017871">
    <property type="entry name" value="ABC_transporter-like_CS"/>
</dbReference>
<accession>A0A1L7CE58</accession>
<name>A0A1L7CE58_9CORY</name>
<dbReference type="InterPro" id="IPR003439">
    <property type="entry name" value="ABC_transporter-like_ATP-bd"/>
</dbReference>
<protein>
    <recommendedName>
        <fullName evidence="4">ABC transporter domain-containing protein</fullName>
    </recommendedName>
</protein>
<dbReference type="PANTHER" id="PTHR42734">
    <property type="entry name" value="METAL TRANSPORT SYSTEM ATP-BINDING PROTEIN TM_0124-RELATED"/>
    <property type="match status" value="1"/>
</dbReference>
<dbReference type="CDD" id="cd03235">
    <property type="entry name" value="ABC_Metallic_Cations"/>
    <property type="match status" value="1"/>
</dbReference>
<gene>
    <name evidence="5" type="ORF">CAQU_02425</name>
</gene>
<dbReference type="InterPro" id="IPR027417">
    <property type="entry name" value="P-loop_NTPase"/>
</dbReference>
<reference evidence="5 6" key="1">
    <citation type="submission" date="2014-08" db="EMBL/GenBank/DDBJ databases">
        <title>Complete genome sequence of Corynebacterium aquilae S-613T(T) (=DSM 44791(T)), isolated from the choana of a healthy golden eagle.</title>
        <authorList>
            <person name="Ruckert C."/>
            <person name="Albersmeier A."/>
            <person name="Winkler A."/>
            <person name="Kalinowski J."/>
        </authorList>
    </citation>
    <scope>NUCLEOTIDE SEQUENCE [LARGE SCALE GENOMIC DNA]</scope>
    <source>
        <strain evidence="5 6">S-613</strain>
    </source>
</reference>
<dbReference type="PROSITE" id="PS50893">
    <property type="entry name" value="ABC_TRANSPORTER_2"/>
    <property type="match status" value="1"/>
</dbReference>
<evidence type="ECO:0000259" key="4">
    <source>
        <dbReference type="PROSITE" id="PS50893"/>
    </source>
</evidence>
<sequence>MSAPATPPALTFHNADFTYPGTHSPSLTKVTGTLAPGEGLALIGPNGAGKTTLLKGILGQLKHTGTVEILGCAPGHTPKGSIGYVPQLADVDASFPVTVFDVVAMGLIATRSPFKKLSRSQRARIDDAIAHVDLAGKAKTRFGKLSGGQRQRVLLARAIAAQPRLVLLDEPFNGLDHPNREALVNIINDMKKDGVAVVASTHDVSLAEETAEKVALLAGTQIAFGPMDEALSPTNVATAYGGRQHEDVMRISQGTGAH</sequence>